<name>A0ABS4BHL8_9HYPH</name>
<evidence type="ECO:0000259" key="2">
    <source>
        <dbReference type="PROSITE" id="PS50983"/>
    </source>
</evidence>
<dbReference type="PANTHER" id="PTHR30535:SF4">
    <property type="entry name" value="HEMIN-BINDING PERIPLASMIC PROTEIN HMUT"/>
    <property type="match status" value="1"/>
</dbReference>
<keyword evidence="4" id="KW-1185">Reference proteome</keyword>
<dbReference type="InterPro" id="IPR002491">
    <property type="entry name" value="ABC_transptr_periplasmic_BD"/>
</dbReference>
<reference evidence="3 4" key="1">
    <citation type="submission" date="2021-04" db="EMBL/GenBank/DDBJ databases">
        <title>Whole genome sequence of Jiella sp. KSK16Y-1.</title>
        <authorList>
            <person name="Tuo L."/>
        </authorList>
    </citation>
    <scope>NUCLEOTIDE SEQUENCE [LARGE SCALE GENOMIC DNA]</scope>
    <source>
        <strain evidence="3 4">KSK16Y-1</strain>
    </source>
</reference>
<dbReference type="PANTHER" id="PTHR30535">
    <property type="entry name" value="VITAMIN B12-BINDING PROTEIN"/>
    <property type="match status" value="1"/>
</dbReference>
<dbReference type="PROSITE" id="PS50983">
    <property type="entry name" value="FE_B12_PBP"/>
    <property type="match status" value="1"/>
</dbReference>
<gene>
    <name evidence="3" type="ORF">J6595_11685</name>
</gene>
<dbReference type="Pfam" id="PF01497">
    <property type="entry name" value="Peripla_BP_2"/>
    <property type="match status" value="1"/>
</dbReference>
<feature type="domain" description="Fe/B12 periplasmic-binding" evidence="2">
    <location>
        <begin position="34"/>
        <end position="288"/>
    </location>
</feature>
<dbReference type="Gene3D" id="3.40.50.1980">
    <property type="entry name" value="Nitrogenase molybdenum iron protein domain"/>
    <property type="match status" value="2"/>
</dbReference>
<evidence type="ECO:0000313" key="4">
    <source>
        <dbReference type="Proteomes" id="UP000678276"/>
    </source>
</evidence>
<comment type="caution">
    <text evidence="3">The sequence shown here is derived from an EMBL/GenBank/DDBJ whole genome shotgun (WGS) entry which is preliminary data.</text>
</comment>
<sequence length="293" mass="30001">MPASFRPLAALCLAISFGVFAVPLAKAQEKEASRIVAIGGAITETLYALGVQDRIVAVDTTAVYPPEAKRKPNVGYMRALSAEGVLAQSPDLVLMEEGAGPPPAIALLKASGIAITTIPDGHGQKAIGDKIEKIGGAVGKAEEGRALAGALERDLAGLQKELVAIDRHKRVLFILSLVDGRPMAAGTQTAADTMMRLAGGVNVLSAVQGYKTLNAEAATALAPDVVVMITGAGPNHAMSDPLAIPALKATPAGRNGALITMDAAYLLGFGPRTADAARDLAAKLYPGEIAPSR</sequence>
<evidence type="ECO:0000256" key="1">
    <source>
        <dbReference type="SAM" id="SignalP"/>
    </source>
</evidence>
<protein>
    <submittedName>
        <fullName evidence="3">ABC transporter substrate-binding protein</fullName>
    </submittedName>
</protein>
<keyword evidence="1" id="KW-0732">Signal</keyword>
<dbReference type="Proteomes" id="UP000678276">
    <property type="component" value="Unassembled WGS sequence"/>
</dbReference>
<evidence type="ECO:0000313" key="3">
    <source>
        <dbReference type="EMBL" id="MBP0616244.1"/>
    </source>
</evidence>
<feature type="signal peptide" evidence="1">
    <location>
        <begin position="1"/>
        <end position="21"/>
    </location>
</feature>
<accession>A0ABS4BHL8</accession>
<dbReference type="EMBL" id="JAGJCF010000006">
    <property type="protein sequence ID" value="MBP0616244.1"/>
    <property type="molecule type" value="Genomic_DNA"/>
</dbReference>
<feature type="chain" id="PRO_5046782813" evidence="1">
    <location>
        <begin position="22"/>
        <end position="293"/>
    </location>
</feature>
<dbReference type="InterPro" id="IPR050902">
    <property type="entry name" value="ABC_Transporter_SBP"/>
</dbReference>
<organism evidence="3 4">
    <name type="scientific">Jiella mangrovi</name>
    <dbReference type="NCBI Taxonomy" id="2821407"/>
    <lineage>
        <taxon>Bacteria</taxon>
        <taxon>Pseudomonadati</taxon>
        <taxon>Pseudomonadota</taxon>
        <taxon>Alphaproteobacteria</taxon>
        <taxon>Hyphomicrobiales</taxon>
        <taxon>Aurantimonadaceae</taxon>
        <taxon>Jiella</taxon>
    </lineage>
</organism>
<dbReference type="SUPFAM" id="SSF53807">
    <property type="entry name" value="Helical backbone' metal receptor"/>
    <property type="match status" value="1"/>
</dbReference>
<proteinExistence type="predicted"/>